<keyword evidence="9" id="KW-1185">Reference proteome</keyword>
<dbReference type="GO" id="GO:0009404">
    <property type="term" value="P:toxin metabolic process"/>
    <property type="evidence" value="ECO:0007669"/>
    <property type="project" value="TreeGrafter"/>
</dbReference>
<proteinExistence type="inferred from homology"/>
<dbReference type="GO" id="GO:0030791">
    <property type="term" value="F:arsenite methyltransferase activity"/>
    <property type="evidence" value="ECO:0007669"/>
    <property type="project" value="UniProtKB-EC"/>
</dbReference>
<dbReference type="SUPFAM" id="SSF53335">
    <property type="entry name" value="S-adenosyl-L-methionine-dependent methyltransferases"/>
    <property type="match status" value="1"/>
</dbReference>
<evidence type="ECO:0000313" key="8">
    <source>
        <dbReference type="EMBL" id="KAF3844000.1"/>
    </source>
</evidence>
<comment type="catalytic activity">
    <reaction evidence="6">
        <text>arsenic triglutathione + 3 [thioredoxin]-dithiol + 3 S-adenosyl-L-methionine = trimethylarsine + 3 [thioredoxin]-disulfide + 3 glutathione + 3 S-adenosyl-L-homocysteine + 3 H(+)</text>
        <dbReference type="Rhea" id="RHEA:69432"/>
        <dbReference type="Rhea" id="RHEA-COMP:10698"/>
        <dbReference type="Rhea" id="RHEA-COMP:10700"/>
        <dbReference type="ChEBI" id="CHEBI:15378"/>
        <dbReference type="ChEBI" id="CHEBI:27130"/>
        <dbReference type="ChEBI" id="CHEBI:29950"/>
        <dbReference type="ChEBI" id="CHEBI:50058"/>
        <dbReference type="ChEBI" id="CHEBI:57856"/>
        <dbReference type="ChEBI" id="CHEBI:57925"/>
        <dbReference type="ChEBI" id="CHEBI:59789"/>
        <dbReference type="ChEBI" id="CHEBI:183640"/>
        <dbReference type="EC" id="2.1.1.137"/>
    </reaction>
</comment>
<dbReference type="GO" id="GO:0005829">
    <property type="term" value="C:cytosol"/>
    <property type="evidence" value="ECO:0007669"/>
    <property type="project" value="TreeGrafter"/>
</dbReference>
<evidence type="ECO:0000259" key="7">
    <source>
        <dbReference type="Pfam" id="PF13847"/>
    </source>
</evidence>
<accession>A0A7J5Y3Q1</accession>
<protein>
    <recommendedName>
        <fullName evidence="3">Arsenite methyltransferase</fullName>
        <ecNumber evidence="2">2.1.1.137</ecNumber>
    </recommendedName>
</protein>
<dbReference type="InterPro" id="IPR025714">
    <property type="entry name" value="Methyltranfer_dom"/>
</dbReference>
<dbReference type="Pfam" id="PF13847">
    <property type="entry name" value="Methyltransf_31"/>
    <property type="match status" value="1"/>
</dbReference>
<dbReference type="Proteomes" id="UP000518266">
    <property type="component" value="Unassembled WGS sequence"/>
</dbReference>
<evidence type="ECO:0000256" key="1">
    <source>
        <dbReference type="ARBA" id="ARBA00034487"/>
    </source>
</evidence>
<dbReference type="OrthoDB" id="8300214at2759"/>
<comment type="catalytic activity">
    <reaction evidence="4">
        <text>arsenic triglutathione + [thioredoxin]-dithiol + S-adenosyl-L-methionine + 2 H2O = methylarsonous acid + [thioredoxin]-disulfide + 3 glutathione + S-adenosyl-L-homocysteine + H(+)</text>
        <dbReference type="Rhea" id="RHEA:69460"/>
        <dbReference type="Rhea" id="RHEA-COMP:10698"/>
        <dbReference type="Rhea" id="RHEA-COMP:10700"/>
        <dbReference type="ChEBI" id="CHEBI:15377"/>
        <dbReference type="ChEBI" id="CHEBI:15378"/>
        <dbReference type="ChEBI" id="CHEBI:17826"/>
        <dbReference type="ChEBI" id="CHEBI:29950"/>
        <dbReference type="ChEBI" id="CHEBI:50058"/>
        <dbReference type="ChEBI" id="CHEBI:57856"/>
        <dbReference type="ChEBI" id="CHEBI:57925"/>
        <dbReference type="ChEBI" id="CHEBI:59789"/>
        <dbReference type="ChEBI" id="CHEBI:183640"/>
        <dbReference type="EC" id="2.1.1.137"/>
    </reaction>
</comment>
<dbReference type="PANTHER" id="PTHR43675:SF9">
    <property type="entry name" value="ARSENITE METHYLTRANSFERASE"/>
    <property type="match status" value="1"/>
</dbReference>
<dbReference type="Gene3D" id="3.40.5.100">
    <property type="match status" value="1"/>
</dbReference>
<comment type="caution">
    <text evidence="8">The sequence shown here is derived from an EMBL/GenBank/DDBJ whole genome shotgun (WGS) entry which is preliminary data.</text>
</comment>
<dbReference type="PANTHER" id="PTHR43675">
    <property type="entry name" value="ARSENITE METHYLTRANSFERASE"/>
    <property type="match status" value="1"/>
</dbReference>
<evidence type="ECO:0000256" key="5">
    <source>
        <dbReference type="ARBA" id="ARBA00047943"/>
    </source>
</evidence>
<evidence type="ECO:0000256" key="3">
    <source>
        <dbReference type="ARBA" id="ARBA00034545"/>
    </source>
</evidence>
<dbReference type="EMBL" id="JAAKFY010000017">
    <property type="protein sequence ID" value="KAF3844000.1"/>
    <property type="molecule type" value="Genomic_DNA"/>
</dbReference>
<organism evidence="8 9">
    <name type="scientific">Dissostichus mawsoni</name>
    <name type="common">Antarctic cod</name>
    <dbReference type="NCBI Taxonomy" id="36200"/>
    <lineage>
        <taxon>Eukaryota</taxon>
        <taxon>Metazoa</taxon>
        <taxon>Chordata</taxon>
        <taxon>Craniata</taxon>
        <taxon>Vertebrata</taxon>
        <taxon>Euteleostomi</taxon>
        <taxon>Actinopterygii</taxon>
        <taxon>Neopterygii</taxon>
        <taxon>Teleostei</taxon>
        <taxon>Neoteleostei</taxon>
        <taxon>Acanthomorphata</taxon>
        <taxon>Eupercaria</taxon>
        <taxon>Perciformes</taxon>
        <taxon>Notothenioidei</taxon>
        <taxon>Nototheniidae</taxon>
        <taxon>Dissostichus</taxon>
    </lineage>
</organism>
<evidence type="ECO:0000313" key="9">
    <source>
        <dbReference type="Proteomes" id="UP000518266"/>
    </source>
</evidence>
<dbReference type="GO" id="GO:0018872">
    <property type="term" value="P:arsonoacetate metabolic process"/>
    <property type="evidence" value="ECO:0007669"/>
    <property type="project" value="TreeGrafter"/>
</dbReference>
<dbReference type="EC" id="2.1.1.137" evidence="2"/>
<name>A0A7J5Y3Q1_DISMA</name>
<dbReference type="Gene3D" id="3.40.50.150">
    <property type="entry name" value="Vaccinia Virus protein VP39"/>
    <property type="match status" value="2"/>
</dbReference>
<evidence type="ECO:0000256" key="4">
    <source>
        <dbReference type="ARBA" id="ARBA00047941"/>
    </source>
</evidence>
<evidence type="ECO:0000256" key="2">
    <source>
        <dbReference type="ARBA" id="ARBA00034521"/>
    </source>
</evidence>
<dbReference type="InterPro" id="IPR026669">
    <property type="entry name" value="Arsenite_MeTrfase-like"/>
</dbReference>
<dbReference type="AlphaFoldDB" id="A0A7J5Y3Q1"/>
<dbReference type="InterPro" id="IPR029063">
    <property type="entry name" value="SAM-dependent_MTases_sf"/>
</dbReference>
<dbReference type="CDD" id="cd02440">
    <property type="entry name" value="AdoMet_MTases"/>
    <property type="match status" value="1"/>
</dbReference>
<feature type="domain" description="Methyltransferase" evidence="7">
    <location>
        <begin position="46"/>
        <end position="118"/>
    </location>
</feature>
<evidence type="ECO:0000256" key="6">
    <source>
        <dbReference type="ARBA" id="ARBA00048428"/>
    </source>
</evidence>
<comment type="catalytic activity">
    <reaction evidence="5">
        <text>arsenic triglutathione + 2 [thioredoxin]-dithiol + 2 S-adenosyl-L-methionine + H2O = dimethylarsinous acid + 2 [thioredoxin]-disulfide + 3 glutathione + 2 S-adenosyl-L-homocysteine + 2 H(+)</text>
        <dbReference type="Rhea" id="RHEA:69464"/>
        <dbReference type="Rhea" id="RHEA-COMP:10698"/>
        <dbReference type="Rhea" id="RHEA-COMP:10700"/>
        <dbReference type="ChEBI" id="CHEBI:15377"/>
        <dbReference type="ChEBI" id="CHEBI:15378"/>
        <dbReference type="ChEBI" id="CHEBI:23808"/>
        <dbReference type="ChEBI" id="CHEBI:29950"/>
        <dbReference type="ChEBI" id="CHEBI:50058"/>
        <dbReference type="ChEBI" id="CHEBI:57856"/>
        <dbReference type="ChEBI" id="CHEBI:57925"/>
        <dbReference type="ChEBI" id="CHEBI:59789"/>
        <dbReference type="ChEBI" id="CHEBI:183640"/>
        <dbReference type="EC" id="2.1.1.137"/>
    </reaction>
</comment>
<comment type="similarity">
    <text evidence="1">Belongs to the methyltransferase superfamily. Arsenite methyltransferase family.</text>
</comment>
<gene>
    <name evidence="8" type="ORF">F7725_016048</name>
</gene>
<sequence>MAEENSACAKGFVDSSIHVDVKVLWLWSGGARVLGGLQDPGPGQRSGRDVYMLSELVGEKGHVTGIDMTEDQLDVARTYMDYHTKEFGFKKPNVSFVQGYIEALTEAGLEKSSFDIIMRVYWWSTLVGGSAAVGRRSGFSPPRLVTASVITVDNKELQDILGDFKFVSATYRLFKVPKGATKPCQVIYNGSITGVEDSFQFDTQFTFKVDEVVEVDGEVATILTHSRFREDFTFQPQGGPRESCGVKPKVSVTTEFQDMQALWIPSSWSFSWGNNSQVQPQGDAAALSLPAASDGVKSTQKYSPII</sequence>
<reference evidence="8 9" key="1">
    <citation type="submission" date="2020-03" db="EMBL/GenBank/DDBJ databases">
        <title>Dissostichus mawsoni Genome sequencing and assembly.</title>
        <authorList>
            <person name="Park H."/>
        </authorList>
    </citation>
    <scope>NUCLEOTIDE SEQUENCE [LARGE SCALE GENOMIC DNA]</scope>
    <source>
        <strain evidence="8">DM0001</strain>
        <tissue evidence="8">Muscle</tissue>
    </source>
</reference>